<dbReference type="SUPFAM" id="SSF52833">
    <property type="entry name" value="Thioredoxin-like"/>
    <property type="match status" value="1"/>
</dbReference>
<dbReference type="InterPro" id="IPR050553">
    <property type="entry name" value="Thioredoxin_ResA/DsbE_sf"/>
</dbReference>
<evidence type="ECO:0000256" key="2">
    <source>
        <dbReference type="ARBA" id="ARBA00007758"/>
    </source>
</evidence>
<dbReference type="eggNOG" id="COG0526">
    <property type="taxonomic scope" value="Bacteria"/>
</dbReference>
<dbReference type="HOGENOM" id="CLU_042529_19_1_6"/>
<dbReference type="Pfam" id="PF08534">
    <property type="entry name" value="Redoxin"/>
    <property type="match status" value="1"/>
</dbReference>
<evidence type="ECO:0000259" key="6">
    <source>
        <dbReference type="PROSITE" id="PS51352"/>
    </source>
</evidence>
<dbReference type="InterPro" id="IPR004799">
    <property type="entry name" value="Periplasmic_diS_OxRdtase_DsbE"/>
</dbReference>
<dbReference type="PROSITE" id="PS51352">
    <property type="entry name" value="THIOREDOXIN_2"/>
    <property type="match status" value="1"/>
</dbReference>
<keyword evidence="5" id="KW-0676">Redox-active center</keyword>
<dbReference type="InterPro" id="IPR017937">
    <property type="entry name" value="Thioredoxin_CS"/>
</dbReference>
<dbReference type="RefSeq" id="WP_012487670.1">
    <property type="nucleotide sequence ID" value="NC_010995.1"/>
</dbReference>
<reference evidence="7 8" key="1">
    <citation type="journal article" date="2008" name="J. Bacteriol.">
        <title>Insights into plant cell wall degradation from the genome sequence of the soil bacterium Cellvibrio japonicus.</title>
        <authorList>
            <person name="Deboy R.T."/>
            <person name="Mongodin E.F."/>
            <person name="Fouts D.E."/>
            <person name="Tailford L.E."/>
            <person name="Khouri H."/>
            <person name="Emerson J.B."/>
            <person name="Mohamoud Y."/>
            <person name="Watkins K."/>
            <person name="Henrissat B."/>
            <person name="Gilbert H.J."/>
            <person name="Nelson K.E."/>
        </authorList>
    </citation>
    <scope>NUCLEOTIDE SEQUENCE [LARGE SCALE GENOMIC DNA]</scope>
    <source>
        <strain evidence="7 8">Ueda107</strain>
    </source>
</reference>
<dbReference type="EMBL" id="CP000934">
    <property type="protein sequence ID" value="ACE84298.1"/>
    <property type="molecule type" value="Genomic_DNA"/>
</dbReference>
<dbReference type="OrthoDB" id="9799347at2"/>
<dbReference type="AlphaFoldDB" id="B3PIC3"/>
<accession>B3PIC3</accession>
<name>B3PIC3_CELJU</name>
<proteinExistence type="inferred from homology"/>
<dbReference type="Proteomes" id="UP000001036">
    <property type="component" value="Chromosome"/>
</dbReference>
<dbReference type="CDD" id="cd03010">
    <property type="entry name" value="TlpA_like_DsbE"/>
    <property type="match status" value="1"/>
</dbReference>
<evidence type="ECO:0000256" key="5">
    <source>
        <dbReference type="ARBA" id="ARBA00023284"/>
    </source>
</evidence>
<keyword evidence="3" id="KW-0201">Cytochrome c-type biogenesis</keyword>
<evidence type="ECO:0000256" key="4">
    <source>
        <dbReference type="ARBA" id="ARBA00023157"/>
    </source>
</evidence>
<dbReference type="GO" id="GO:0015036">
    <property type="term" value="F:disulfide oxidoreductase activity"/>
    <property type="evidence" value="ECO:0007669"/>
    <property type="project" value="InterPro"/>
</dbReference>
<comment type="subcellular location">
    <subcellularLocation>
        <location evidence="1">Cell inner membrane</location>
        <topology evidence="1">Single-pass membrane protein</topology>
        <orientation evidence="1">Periplasmic side</orientation>
    </subcellularLocation>
</comment>
<feature type="domain" description="Thioredoxin" evidence="6">
    <location>
        <begin position="36"/>
        <end position="178"/>
    </location>
</feature>
<keyword evidence="8" id="KW-1185">Reference proteome</keyword>
<sequence length="182" mass="20561">MNKQRLMLFAPLLVFIVLALFFWRGLSLDPNAMPSALLNKPVPAFKLPILPADENPAGIKEMDESVFKGKISLINVWATWCVTCREEHEFLNSLRTQGVAIFGINYKDDSTAAQKWLRDLHNPYVMSAMDEDGRLGLNLGVFGAPETYIVDQQGIIRYKHIGAVDAQVWERDLKPVMDALTR</sequence>
<dbReference type="GO" id="GO:0005886">
    <property type="term" value="C:plasma membrane"/>
    <property type="evidence" value="ECO:0007669"/>
    <property type="project" value="UniProtKB-SubCell"/>
</dbReference>
<evidence type="ECO:0000256" key="1">
    <source>
        <dbReference type="ARBA" id="ARBA00004383"/>
    </source>
</evidence>
<dbReference type="InterPro" id="IPR013766">
    <property type="entry name" value="Thioredoxin_domain"/>
</dbReference>
<dbReference type="InterPro" id="IPR013740">
    <property type="entry name" value="Redoxin"/>
</dbReference>
<dbReference type="InterPro" id="IPR036249">
    <property type="entry name" value="Thioredoxin-like_sf"/>
</dbReference>
<evidence type="ECO:0000256" key="3">
    <source>
        <dbReference type="ARBA" id="ARBA00022748"/>
    </source>
</evidence>
<dbReference type="KEGG" id="cja:CJA_2063"/>
<dbReference type="STRING" id="498211.CJA_2063"/>
<protein>
    <submittedName>
        <fullName evidence="7">Uvs015</fullName>
    </submittedName>
</protein>
<dbReference type="PROSITE" id="PS00194">
    <property type="entry name" value="THIOREDOXIN_1"/>
    <property type="match status" value="1"/>
</dbReference>
<dbReference type="PANTHER" id="PTHR42852:SF6">
    <property type="entry name" value="THIOL:DISULFIDE INTERCHANGE PROTEIN DSBE"/>
    <property type="match status" value="1"/>
</dbReference>
<dbReference type="GO" id="GO:0030288">
    <property type="term" value="C:outer membrane-bounded periplasmic space"/>
    <property type="evidence" value="ECO:0007669"/>
    <property type="project" value="InterPro"/>
</dbReference>
<comment type="similarity">
    <text evidence="2">Belongs to the thioredoxin family. DsbE subfamily.</text>
</comment>
<organism evidence="7 8">
    <name type="scientific">Cellvibrio japonicus (strain Ueda107)</name>
    <name type="common">Pseudomonas fluorescens subsp. cellulosa</name>
    <dbReference type="NCBI Taxonomy" id="498211"/>
    <lineage>
        <taxon>Bacteria</taxon>
        <taxon>Pseudomonadati</taxon>
        <taxon>Pseudomonadota</taxon>
        <taxon>Gammaproteobacteria</taxon>
        <taxon>Cellvibrionales</taxon>
        <taxon>Cellvibrionaceae</taxon>
        <taxon>Cellvibrio</taxon>
    </lineage>
</organism>
<evidence type="ECO:0000313" key="8">
    <source>
        <dbReference type="Proteomes" id="UP000001036"/>
    </source>
</evidence>
<dbReference type="GO" id="GO:0017004">
    <property type="term" value="P:cytochrome complex assembly"/>
    <property type="evidence" value="ECO:0007669"/>
    <property type="project" value="UniProtKB-KW"/>
</dbReference>
<dbReference type="Gene3D" id="3.40.30.10">
    <property type="entry name" value="Glutaredoxin"/>
    <property type="match status" value="1"/>
</dbReference>
<gene>
    <name evidence="7" type="primary">uvs015</name>
    <name evidence="7" type="ordered locus">CJA_2063</name>
</gene>
<keyword evidence="4" id="KW-1015">Disulfide bond</keyword>
<evidence type="ECO:0000313" key="7">
    <source>
        <dbReference type="EMBL" id="ACE84298.1"/>
    </source>
</evidence>
<dbReference type="PANTHER" id="PTHR42852">
    <property type="entry name" value="THIOL:DISULFIDE INTERCHANGE PROTEIN DSBE"/>
    <property type="match status" value="1"/>
</dbReference>
<dbReference type="NCBIfam" id="TIGR00385">
    <property type="entry name" value="dsbE"/>
    <property type="match status" value="1"/>
</dbReference>